<accession>A0A5M6ZGB9</accession>
<gene>
    <name evidence="3" type="ORF">F1654_08330</name>
</gene>
<keyword evidence="1" id="KW-0732">Signal</keyword>
<feature type="domain" description="YMGG-like Gly-zipper" evidence="2">
    <location>
        <begin position="26"/>
        <end position="70"/>
    </location>
</feature>
<reference evidence="3 4" key="1">
    <citation type="submission" date="2019-09" db="EMBL/GenBank/DDBJ databases">
        <authorList>
            <person name="Kevbrin V."/>
            <person name="Grouzdev D.S."/>
        </authorList>
    </citation>
    <scope>NUCLEOTIDE SEQUENCE [LARGE SCALE GENOMIC DNA]</scope>
    <source>
        <strain evidence="3 4">G-192</strain>
    </source>
</reference>
<evidence type="ECO:0000259" key="2">
    <source>
        <dbReference type="Pfam" id="PF13441"/>
    </source>
</evidence>
<dbReference type="InterPro" id="IPR027367">
    <property type="entry name" value="Gly-zipper_YMGG"/>
</dbReference>
<sequence length="122" mass="12399">MIRMLALAAAAPLVLTACATTSPAVGGAATGAAIGAAGGAIIGNNTGRGDARTGALIGAVGGAVAGAAIACQRQGGCSHNPNNPRHSQLYYDQYSGRYWYEDYDTGATFWQNGEPRTAARRR</sequence>
<proteinExistence type="predicted"/>
<evidence type="ECO:0000313" key="4">
    <source>
        <dbReference type="Proteomes" id="UP000325122"/>
    </source>
</evidence>
<comment type="caution">
    <text evidence="3">The sequence shown here is derived from an EMBL/GenBank/DDBJ whole genome shotgun (WGS) entry which is preliminary data.</text>
</comment>
<evidence type="ECO:0000313" key="3">
    <source>
        <dbReference type="EMBL" id="KAA5803796.1"/>
    </source>
</evidence>
<evidence type="ECO:0000256" key="1">
    <source>
        <dbReference type="SAM" id="SignalP"/>
    </source>
</evidence>
<name>A0A5M6ZGB9_9PROT</name>
<dbReference type="Proteomes" id="UP000325122">
    <property type="component" value="Unassembled WGS sequence"/>
</dbReference>
<keyword evidence="4" id="KW-1185">Reference proteome</keyword>
<feature type="chain" id="PRO_5024408835" description="YMGG-like Gly-zipper domain-containing protein" evidence="1">
    <location>
        <begin position="20"/>
        <end position="122"/>
    </location>
</feature>
<dbReference type="PROSITE" id="PS51257">
    <property type="entry name" value="PROKAR_LIPOPROTEIN"/>
    <property type="match status" value="1"/>
</dbReference>
<dbReference type="RefSeq" id="WP_150023064.1">
    <property type="nucleotide sequence ID" value="NZ_VWOJ01000002.1"/>
</dbReference>
<protein>
    <recommendedName>
        <fullName evidence="2">YMGG-like Gly-zipper domain-containing protein</fullName>
    </recommendedName>
</protein>
<dbReference type="EMBL" id="VWOJ01000002">
    <property type="protein sequence ID" value="KAA5803796.1"/>
    <property type="molecule type" value="Genomic_DNA"/>
</dbReference>
<feature type="signal peptide" evidence="1">
    <location>
        <begin position="1"/>
        <end position="19"/>
    </location>
</feature>
<dbReference type="AlphaFoldDB" id="A0A5M6ZGB9"/>
<organism evidence="3 4">
    <name type="scientific">Alkalicaulis satelles</name>
    <dbReference type="NCBI Taxonomy" id="2609175"/>
    <lineage>
        <taxon>Bacteria</taxon>
        <taxon>Pseudomonadati</taxon>
        <taxon>Pseudomonadota</taxon>
        <taxon>Alphaproteobacteria</taxon>
        <taxon>Maricaulales</taxon>
        <taxon>Maricaulaceae</taxon>
        <taxon>Alkalicaulis</taxon>
    </lineage>
</organism>
<dbReference type="Pfam" id="PF13441">
    <property type="entry name" value="Gly-zipper_YMGG"/>
    <property type="match status" value="1"/>
</dbReference>